<keyword evidence="6" id="KW-0560">Oxidoreductase</keyword>
<dbReference type="InterPro" id="IPR050446">
    <property type="entry name" value="FAD-oxidoreductase/Apoptosis"/>
</dbReference>
<evidence type="ECO:0000256" key="7">
    <source>
        <dbReference type="ARBA" id="ARBA00023027"/>
    </source>
</evidence>
<feature type="domain" description="Mitochondrial apoptosis-inducing factor C-terminal" evidence="10">
    <location>
        <begin position="297"/>
        <end position="344"/>
    </location>
</feature>
<comment type="catalytic activity">
    <reaction evidence="8">
        <text>A + NADH + H(+) = AH2 + NAD(+)</text>
        <dbReference type="Rhea" id="RHEA:11356"/>
        <dbReference type="ChEBI" id="CHEBI:13193"/>
        <dbReference type="ChEBI" id="CHEBI:15378"/>
        <dbReference type="ChEBI" id="CHEBI:17499"/>
        <dbReference type="ChEBI" id="CHEBI:57540"/>
        <dbReference type="ChEBI" id="CHEBI:57945"/>
    </reaction>
</comment>
<name>B1ZNQ5_OPITP</name>
<accession>B1ZNQ5</accession>
<comment type="cofactor">
    <cofactor evidence="1">
        <name>FAD</name>
        <dbReference type="ChEBI" id="CHEBI:57692"/>
    </cofactor>
</comment>
<keyword evidence="2" id="KW-0285">Flavoprotein</keyword>
<dbReference type="Gene3D" id="3.50.50.60">
    <property type="entry name" value="FAD/NAD(P)-binding domain"/>
    <property type="match status" value="2"/>
</dbReference>
<evidence type="ECO:0000313" key="11">
    <source>
        <dbReference type="EMBL" id="ACB75425.1"/>
    </source>
</evidence>
<proteinExistence type="predicted"/>
<dbReference type="EMBL" id="CP001032">
    <property type="protein sequence ID" value="ACB75425.1"/>
    <property type="molecule type" value="Genomic_DNA"/>
</dbReference>
<reference evidence="11 12" key="1">
    <citation type="journal article" date="2011" name="J. Bacteriol.">
        <title>Genome sequence of the verrucomicrobium Opitutus terrae PB90-1, an abundant inhabitant of rice paddy soil ecosystems.</title>
        <authorList>
            <person name="van Passel M.W."/>
            <person name="Kant R."/>
            <person name="Palva A."/>
            <person name="Copeland A."/>
            <person name="Lucas S."/>
            <person name="Lapidus A."/>
            <person name="Glavina del Rio T."/>
            <person name="Pitluck S."/>
            <person name="Goltsman E."/>
            <person name="Clum A."/>
            <person name="Sun H."/>
            <person name="Schmutz J."/>
            <person name="Larimer F.W."/>
            <person name="Land M.L."/>
            <person name="Hauser L."/>
            <person name="Kyrpides N."/>
            <person name="Mikhailova N."/>
            <person name="Richardson P.P."/>
            <person name="Janssen P.H."/>
            <person name="de Vos W.M."/>
            <person name="Smidt H."/>
        </authorList>
    </citation>
    <scope>NUCLEOTIDE SEQUENCE [LARGE SCALE GENOMIC DNA]</scope>
    <source>
        <strain evidence="12">DSM 11246 / JCM 15787 / PB90-1</strain>
    </source>
</reference>
<dbReference type="PRINTS" id="PR00368">
    <property type="entry name" value="FADPNR"/>
</dbReference>
<dbReference type="SUPFAM" id="SSF51905">
    <property type="entry name" value="FAD/NAD(P)-binding domain"/>
    <property type="match status" value="1"/>
</dbReference>
<dbReference type="GO" id="GO:0033108">
    <property type="term" value="P:mitochondrial respiratory chain complex assembly"/>
    <property type="evidence" value="ECO:0007669"/>
    <property type="project" value="TreeGrafter"/>
</dbReference>
<dbReference type="SUPFAM" id="SSF55424">
    <property type="entry name" value="FAD/NAD-linked reductases, dimerisation (C-terminal) domain"/>
    <property type="match status" value="1"/>
</dbReference>
<keyword evidence="4" id="KW-0274">FAD</keyword>
<dbReference type="Pfam" id="PF07992">
    <property type="entry name" value="Pyr_redox_2"/>
    <property type="match status" value="1"/>
</dbReference>
<dbReference type="InterPro" id="IPR029324">
    <property type="entry name" value="AIF_C"/>
</dbReference>
<evidence type="ECO:0000256" key="2">
    <source>
        <dbReference type="ARBA" id="ARBA00022630"/>
    </source>
</evidence>
<dbReference type="PANTHER" id="PTHR43557">
    <property type="entry name" value="APOPTOSIS-INDUCING FACTOR 1"/>
    <property type="match status" value="1"/>
</dbReference>
<dbReference type="eggNOG" id="COG0446">
    <property type="taxonomic scope" value="Bacteria"/>
</dbReference>
<evidence type="ECO:0000256" key="8">
    <source>
        <dbReference type="ARBA" id="ARBA00047786"/>
    </source>
</evidence>
<evidence type="ECO:0000259" key="10">
    <source>
        <dbReference type="Pfam" id="PF14721"/>
    </source>
</evidence>
<dbReference type="Pfam" id="PF14721">
    <property type="entry name" value="AIF_C"/>
    <property type="match status" value="1"/>
</dbReference>
<dbReference type="GO" id="GO:0005737">
    <property type="term" value="C:cytoplasm"/>
    <property type="evidence" value="ECO:0007669"/>
    <property type="project" value="TreeGrafter"/>
</dbReference>
<dbReference type="PANTHER" id="PTHR43557:SF4">
    <property type="entry name" value="APOPTOSIS-INDUCING FACTOR 1, MITOCHONDRIAL"/>
    <property type="match status" value="1"/>
</dbReference>
<evidence type="ECO:0000256" key="3">
    <source>
        <dbReference type="ARBA" id="ARBA00022703"/>
    </source>
</evidence>
<keyword evidence="12" id="KW-1185">Reference proteome</keyword>
<keyword evidence="3" id="KW-0053">Apoptosis</keyword>
<dbReference type="STRING" id="452637.Oter_2142"/>
<evidence type="ECO:0000313" key="12">
    <source>
        <dbReference type="Proteomes" id="UP000007013"/>
    </source>
</evidence>
<dbReference type="InterPro" id="IPR023753">
    <property type="entry name" value="FAD/NAD-binding_dom"/>
</dbReference>
<dbReference type="OrthoDB" id="9807946at2"/>
<dbReference type="GO" id="GO:0046983">
    <property type="term" value="F:protein dimerization activity"/>
    <property type="evidence" value="ECO:0007669"/>
    <property type="project" value="InterPro"/>
</dbReference>
<dbReference type="KEGG" id="ote:Oter_2142"/>
<evidence type="ECO:0000256" key="1">
    <source>
        <dbReference type="ARBA" id="ARBA00001974"/>
    </source>
</evidence>
<dbReference type="InterPro" id="IPR036188">
    <property type="entry name" value="FAD/NAD-bd_sf"/>
</dbReference>
<evidence type="ECO:0000256" key="4">
    <source>
        <dbReference type="ARBA" id="ARBA00022827"/>
    </source>
</evidence>
<dbReference type="AlphaFoldDB" id="B1ZNQ5"/>
<evidence type="ECO:0000259" key="9">
    <source>
        <dbReference type="Pfam" id="PF07992"/>
    </source>
</evidence>
<evidence type="ECO:0000256" key="6">
    <source>
        <dbReference type="ARBA" id="ARBA00023002"/>
    </source>
</evidence>
<gene>
    <name evidence="11" type="ordered locus">Oter_2142</name>
</gene>
<dbReference type="Gene3D" id="3.30.390.30">
    <property type="match status" value="1"/>
</dbReference>
<feature type="domain" description="FAD/NAD(P)-binding" evidence="9">
    <location>
        <begin position="5"/>
        <end position="290"/>
    </location>
</feature>
<dbReference type="InterPro" id="IPR016156">
    <property type="entry name" value="FAD/NAD-linked_Rdtase_dimer_sf"/>
</dbReference>
<protein>
    <submittedName>
        <fullName evidence="11">FAD-dependent pyridine nucleotide-disulphide oxidoreductase</fullName>
    </submittedName>
</protein>
<dbReference type="Proteomes" id="UP000007013">
    <property type="component" value="Chromosome"/>
</dbReference>
<keyword evidence="5" id="KW-0809">Transit peptide</keyword>
<dbReference type="GO" id="GO:0071949">
    <property type="term" value="F:FAD binding"/>
    <property type="evidence" value="ECO:0007669"/>
    <property type="project" value="TreeGrafter"/>
</dbReference>
<organism evidence="11 12">
    <name type="scientific">Opitutus terrae (strain DSM 11246 / JCM 15787 / PB90-1)</name>
    <dbReference type="NCBI Taxonomy" id="452637"/>
    <lineage>
        <taxon>Bacteria</taxon>
        <taxon>Pseudomonadati</taxon>
        <taxon>Verrucomicrobiota</taxon>
        <taxon>Opitutia</taxon>
        <taxon>Opitutales</taxon>
        <taxon>Opitutaceae</taxon>
        <taxon>Opitutus</taxon>
    </lineage>
</organism>
<dbReference type="SMART" id="SM01353">
    <property type="entry name" value="AIF_C"/>
    <property type="match status" value="1"/>
</dbReference>
<dbReference type="GO" id="GO:0016174">
    <property type="term" value="F:NAD(P)H oxidase H2O2-forming activity"/>
    <property type="evidence" value="ECO:0007669"/>
    <property type="project" value="TreeGrafter"/>
</dbReference>
<sequence>MKDYTYLIIGGGMTADSAIAGIRELDATGRIGLISAEPDGPYDRPPLSKGLWKEQPLEAVARHTDKKNAALHLGRTVLQIDVGRRQVLDDAGEVYHYSKLLLATGVRPRRLNSASERVIYYRTLADYHRLRAATGPKRRFAVIGAGFIGSEIAAALTMNGQQVVMVFPGHGIGGSIFPAGLADHVTEHYRRKGVEVLPRTRVSGIDERGSQLVVRTDSVGEILVDGVVAGVGAEPNVELARTIGLGLDDGIVVDEFLRSTHPDIYAAGDVAAFPSPFLHRRLRVEHEDNANTMGRLAGRNMAGANEPYHHLPFFYSDLFEFGYEAVGDLDPHLETVANWTRSNEEGVVYYLDQGRVRGVLLWNQFGQVDAARELIAAQRPFSTEELMHRIPVATPTSTPSG</sequence>
<evidence type="ECO:0000256" key="5">
    <source>
        <dbReference type="ARBA" id="ARBA00022946"/>
    </source>
</evidence>
<keyword evidence="7" id="KW-0520">NAD</keyword>
<dbReference type="HOGENOM" id="CLU_003291_4_0_0"/>
<dbReference type="GO" id="GO:0012501">
    <property type="term" value="P:programmed cell death"/>
    <property type="evidence" value="ECO:0007669"/>
    <property type="project" value="TreeGrafter"/>
</dbReference>
<dbReference type="RefSeq" id="WP_012374962.1">
    <property type="nucleotide sequence ID" value="NC_010571.1"/>
</dbReference>